<dbReference type="Ensembl" id="ENSORLT00015000072.1">
    <property type="protein sequence ID" value="ENSORLP00015027547.1"/>
    <property type="gene ID" value="ENSORLG00015009723.1"/>
</dbReference>
<keyword evidence="2" id="KW-0677">Repeat</keyword>
<evidence type="ECO:0000313" key="5">
    <source>
        <dbReference type="Ensembl" id="ENSORLP00015027547.1"/>
    </source>
</evidence>
<dbReference type="SUPFAM" id="SSF50978">
    <property type="entry name" value="WD40 repeat-like"/>
    <property type="match status" value="1"/>
</dbReference>
<dbReference type="InterPro" id="IPR048720">
    <property type="entry name" value="PROPPIN"/>
</dbReference>
<evidence type="ECO:0000256" key="3">
    <source>
        <dbReference type="ARBA" id="ARBA00025740"/>
    </source>
</evidence>
<dbReference type="InterPro" id="IPR015943">
    <property type="entry name" value="WD40/YVTN_repeat-like_dom_sf"/>
</dbReference>
<evidence type="ECO:0000313" key="6">
    <source>
        <dbReference type="Proteomes" id="UP000265200"/>
    </source>
</evidence>
<sequence>MEAAEGAGATGEADEPRPRLGIGCASFNQDSTSLALGTRTGYKIFSLSSVEQLECIYQNAEVPDVFIAERLFSSSLVVVVSRAVPQRMNIYHFKKGTEICSYSYSSNILAVKLNRQWLVVCLEESIYIHNIKDMKLIQTLLNVPPNPSGLCALSINTSNSFLAYPGSATTGEIVVYGANTLSTVTVISAHDAPLAALTFNTSATKLASASERGTVIRVFSIPEGLRLFEFRRGLKREGAEPATWTSYVGRMLSAASSYLPAQVCDAMSQDRAFATVHLTPSAHSSVCSLVSIQKLLQLLVVTADGQLCVYNVDLQDGGECELLFKHSLFDDHSSTEKSRESADSEQTVCPPSYAATAALPASRPVTATLTGYSEDGGAKRGEVIPEHEFASGPVRLDDENEFPPIKVCRDGAAGCRGGALVIMEERRQTTGASDPSAVTDAKRRPEPQSETWKQPREETVRDEGKSGSGGALLVLCLLLARSGASESRA</sequence>
<dbReference type="Gene3D" id="2.130.10.10">
    <property type="entry name" value="YVTN repeat-like/Quinoprotein amine dehydrogenase"/>
    <property type="match status" value="1"/>
</dbReference>
<organism evidence="5 6">
    <name type="scientific">Oryzias latipes</name>
    <name type="common">Japanese rice fish</name>
    <name type="synonym">Japanese killifish</name>
    <dbReference type="NCBI Taxonomy" id="8090"/>
    <lineage>
        <taxon>Eukaryota</taxon>
        <taxon>Metazoa</taxon>
        <taxon>Chordata</taxon>
        <taxon>Craniata</taxon>
        <taxon>Vertebrata</taxon>
        <taxon>Euteleostomi</taxon>
        <taxon>Actinopterygii</taxon>
        <taxon>Neopterygii</taxon>
        <taxon>Teleostei</taxon>
        <taxon>Neoteleostei</taxon>
        <taxon>Acanthomorphata</taxon>
        <taxon>Ovalentaria</taxon>
        <taxon>Atherinomorphae</taxon>
        <taxon>Beloniformes</taxon>
        <taxon>Adrianichthyidae</taxon>
        <taxon>Oryziinae</taxon>
        <taxon>Oryzias</taxon>
    </lineage>
</organism>
<reference evidence="5" key="4">
    <citation type="submission" date="2025-09" db="UniProtKB">
        <authorList>
            <consortium name="Ensembl"/>
        </authorList>
    </citation>
    <scope>IDENTIFICATION</scope>
    <source>
        <strain evidence="5">HSOK</strain>
    </source>
</reference>
<keyword evidence="1" id="KW-0853">WD repeat</keyword>
<dbReference type="InterPro" id="IPR036322">
    <property type="entry name" value="WD40_repeat_dom_sf"/>
</dbReference>
<dbReference type="Proteomes" id="UP000265200">
    <property type="component" value="Chromosome 8"/>
</dbReference>
<reference evidence="5" key="3">
    <citation type="submission" date="2025-08" db="UniProtKB">
        <authorList>
            <consortium name="Ensembl"/>
        </authorList>
    </citation>
    <scope>IDENTIFICATION</scope>
    <source>
        <strain evidence="5">HSOK</strain>
    </source>
</reference>
<reference key="1">
    <citation type="journal article" date="2007" name="Nature">
        <title>The medaka draft genome and insights into vertebrate genome evolution.</title>
        <authorList>
            <person name="Kasahara M."/>
            <person name="Naruse K."/>
            <person name="Sasaki S."/>
            <person name="Nakatani Y."/>
            <person name="Qu W."/>
            <person name="Ahsan B."/>
            <person name="Yamada T."/>
            <person name="Nagayasu Y."/>
            <person name="Doi K."/>
            <person name="Kasai Y."/>
            <person name="Jindo T."/>
            <person name="Kobayashi D."/>
            <person name="Shimada A."/>
            <person name="Toyoda A."/>
            <person name="Kuroki Y."/>
            <person name="Fujiyama A."/>
            <person name="Sasaki T."/>
            <person name="Shimizu A."/>
            <person name="Asakawa S."/>
            <person name="Shimizu N."/>
            <person name="Hashimoto S."/>
            <person name="Yang J."/>
            <person name="Lee Y."/>
            <person name="Matsushima K."/>
            <person name="Sugano S."/>
            <person name="Sakaizumi M."/>
            <person name="Narita T."/>
            <person name="Ohishi K."/>
            <person name="Haga S."/>
            <person name="Ohta F."/>
            <person name="Nomoto H."/>
            <person name="Nogata K."/>
            <person name="Morishita T."/>
            <person name="Endo T."/>
            <person name="Shin-I T."/>
            <person name="Takeda H."/>
            <person name="Morishita S."/>
            <person name="Kohara Y."/>
        </authorList>
    </citation>
    <scope>NUCLEOTIDE SEQUENCE [LARGE SCALE GENOMIC DNA]</scope>
    <source>
        <strain>Hd-rR</strain>
    </source>
</reference>
<accession>A0A3P9J5L0</accession>
<dbReference type="PANTHER" id="PTHR11227">
    <property type="entry name" value="WD-REPEAT PROTEIN INTERACTING WITH PHOSPHOINOSIDES WIPI -RELATED"/>
    <property type="match status" value="1"/>
</dbReference>
<feature type="compositionally biased region" description="Basic and acidic residues" evidence="4">
    <location>
        <begin position="440"/>
        <end position="465"/>
    </location>
</feature>
<evidence type="ECO:0000256" key="2">
    <source>
        <dbReference type="ARBA" id="ARBA00022737"/>
    </source>
</evidence>
<comment type="similarity">
    <text evidence="3">Belongs to the WD repeat PROPPIN family.</text>
</comment>
<evidence type="ECO:0000256" key="1">
    <source>
        <dbReference type="ARBA" id="ARBA00022574"/>
    </source>
</evidence>
<feature type="region of interest" description="Disordered" evidence="4">
    <location>
        <begin position="425"/>
        <end position="468"/>
    </location>
</feature>
<name>A0A3P9J5L0_ORYLA</name>
<protein>
    <submittedName>
        <fullName evidence="5">WD repeat domain, phosphoinositide interacting 1</fullName>
    </submittedName>
</protein>
<reference evidence="5 6" key="2">
    <citation type="submission" date="2017-04" db="EMBL/GenBank/DDBJ databases">
        <title>CpG methylation of centromeres and impact of large insertions on vertebrate speciation.</title>
        <authorList>
            <person name="Ichikawa K."/>
            <person name="Yoshimura J."/>
            <person name="Morishita S."/>
        </authorList>
    </citation>
    <scope>NUCLEOTIDE SEQUENCE</scope>
    <source>
        <strain evidence="5 6">HSOK</strain>
    </source>
</reference>
<proteinExistence type="inferred from homology"/>
<evidence type="ECO:0000256" key="4">
    <source>
        <dbReference type="SAM" id="MobiDB-lite"/>
    </source>
</evidence>
<dbReference type="Pfam" id="PF21032">
    <property type="entry name" value="PROPPIN"/>
    <property type="match status" value="2"/>
</dbReference>
<dbReference type="AlphaFoldDB" id="A0A3P9J5L0"/>